<dbReference type="CDD" id="cd14798">
    <property type="entry name" value="RX-CC_like"/>
    <property type="match status" value="1"/>
</dbReference>
<keyword evidence="2" id="KW-0433">Leucine-rich repeat</keyword>
<dbReference type="GO" id="GO:0005524">
    <property type="term" value="F:ATP binding"/>
    <property type="evidence" value="ECO:0007669"/>
    <property type="project" value="UniProtKB-KW"/>
</dbReference>
<reference evidence="6 7" key="1">
    <citation type="submission" date="2023-10" db="EMBL/GenBank/DDBJ databases">
        <title>Genome-Wide Identification Analysis in wild type Solanum Pinnatisectum Reveals Some Genes Defensing Phytophthora Infestans.</title>
        <authorList>
            <person name="Sun C."/>
        </authorList>
    </citation>
    <scope>NUCLEOTIDE SEQUENCE [LARGE SCALE GENOMIC DNA]</scope>
    <source>
        <strain evidence="6">LQN</strain>
        <tissue evidence="6">Leaf</tissue>
    </source>
</reference>
<organism evidence="6 7">
    <name type="scientific">Solanum pinnatisectum</name>
    <name type="common">tansyleaf nightshade</name>
    <dbReference type="NCBI Taxonomy" id="50273"/>
    <lineage>
        <taxon>Eukaryota</taxon>
        <taxon>Viridiplantae</taxon>
        <taxon>Streptophyta</taxon>
        <taxon>Embryophyta</taxon>
        <taxon>Tracheophyta</taxon>
        <taxon>Spermatophyta</taxon>
        <taxon>Magnoliopsida</taxon>
        <taxon>eudicotyledons</taxon>
        <taxon>Gunneridae</taxon>
        <taxon>Pentapetalae</taxon>
        <taxon>asterids</taxon>
        <taxon>lamiids</taxon>
        <taxon>Solanales</taxon>
        <taxon>Solanaceae</taxon>
        <taxon>Solanoideae</taxon>
        <taxon>Solaneae</taxon>
        <taxon>Solanum</taxon>
    </lineage>
</organism>
<dbReference type="EMBL" id="JAWPEI010000012">
    <property type="protein sequence ID" value="KAK4708075.1"/>
    <property type="molecule type" value="Genomic_DNA"/>
</dbReference>
<evidence type="ECO:0000256" key="3">
    <source>
        <dbReference type="ARBA" id="ARBA00022737"/>
    </source>
</evidence>
<evidence type="ECO:0008006" key="8">
    <source>
        <dbReference type="Google" id="ProtNLM"/>
    </source>
</evidence>
<proteinExistence type="inferred from homology"/>
<evidence type="ECO:0000256" key="2">
    <source>
        <dbReference type="ARBA" id="ARBA00022614"/>
    </source>
</evidence>
<evidence type="ECO:0000313" key="6">
    <source>
        <dbReference type="EMBL" id="KAK4708075.1"/>
    </source>
</evidence>
<evidence type="ECO:0000256" key="4">
    <source>
        <dbReference type="ARBA" id="ARBA00022821"/>
    </source>
</evidence>
<gene>
    <name evidence="6" type="ORF">R3W88_029000</name>
</gene>
<keyword evidence="5" id="KW-0067">ATP-binding</keyword>
<evidence type="ECO:0000256" key="5">
    <source>
        <dbReference type="ARBA" id="ARBA00022840"/>
    </source>
</evidence>
<dbReference type="AlphaFoldDB" id="A0AAV9K5U1"/>
<keyword evidence="7" id="KW-1185">Reference proteome</keyword>
<comment type="caution">
    <text evidence="6">The sequence shown here is derived from an EMBL/GenBank/DDBJ whole genome shotgun (WGS) entry which is preliminary data.</text>
</comment>
<protein>
    <recommendedName>
        <fullName evidence="8">Rx N-terminal domain-containing protein</fullName>
    </recommendedName>
</protein>
<sequence length="129" mass="14954">MAYAALSSLMYTLEQLFKPNQSFVCPCSTQQHLQSLYQNLSALQDFLDDTTMDIETLKVVEKRIRNVVYKAEEEVDSSLRIIIQADCTEMREGACKFFEEELVKVEKIFFLLSLNLPSIFHTKNFKSII</sequence>
<keyword evidence="4" id="KW-0611">Plant defense</keyword>
<evidence type="ECO:0000256" key="1">
    <source>
        <dbReference type="ARBA" id="ARBA00008894"/>
    </source>
</evidence>
<accession>A0AAV9K5U1</accession>
<dbReference type="Proteomes" id="UP001311915">
    <property type="component" value="Unassembled WGS sequence"/>
</dbReference>
<keyword evidence="5" id="KW-0547">Nucleotide-binding</keyword>
<dbReference type="Gene3D" id="1.20.5.4130">
    <property type="match status" value="1"/>
</dbReference>
<dbReference type="InterPro" id="IPR038005">
    <property type="entry name" value="RX-like_CC"/>
</dbReference>
<evidence type="ECO:0000313" key="7">
    <source>
        <dbReference type="Proteomes" id="UP001311915"/>
    </source>
</evidence>
<comment type="similarity">
    <text evidence="1">Belongs to the disease resistance NB-LRR family.</text>
</comment>
<name>A0AAV9K5U1_9SOLN</name>
<dbReference type="GO" id="GO:0006952">
    <property type="term" value="P:defense response"/>
    <property type="evidence" value="ECO:0007669"/>
    <property type="project" value="UniProtKB-KW"/>
</dbReference>
<keyword evidence="3" id="KW-0677">Repeat</keyword>